<evidence type="ECO:0000259" key="18">
    <source>
        <dbReference type="Pfam" id="PF02879"/>
    </source>
</evidence>
<dbReference type="GO" id="GO:0006166">
    <property type="term" value="P:purine ribonucleoside salvage"/>
    <property type="evidence" value="ECO:0007669"/>
    <property type="project" value="TreeGrafter"/>
</dbReference>
<keyword evidence="8" id="KW-0597">Phosphoprotein</keyword>
<evidence type="ECO:0000256" key="4">
    <source>
        <dbReference type="ARBA" id="ARBA00005189"/>
    </source>
</evidence>
<dbReference type="InterPro" id="IPR005844">
    <property type="entry name" value="A-D-PHexomutase_a/b/a-I"/>
</dbReference>
<evidence type="ECO:0000256" key="7">
    <source>
        <dbReference type="ARBA" id="ARBA00022526"/>
    </source>
</evidence>
<evidence type="ECO:0000259" key="19">
    <source>
        <dbReference type="Pfam" id="PF02880"/>
    </source>
</evidence>
<evidence type="ECO:0000256" key="1">
    <source>
        <dbReference type="ARBA" id="ARBA00000443"/>
    </source>
</evidence>
<dbReference type="SUPFAM" id="SSF53738">
    <property type="entry name" value="Phosphoglucomutase, first 3 domains"/>
    <property type="match status" value="3"/>
</dbReference>
<dbReference type="OrthoDB" id="9806956at2"/>
<dbReference type="GO" id="GO:0006006">
    <property type="term" value="P:glucose metabolic process"/>
    <property type="evidence" value="ECO:0007669"/>
    <property type="project" value="UniProtKB-KW"/>
</dbReference>
<dbReference type="STRING" id="908337.HMPREF9257_0173"/>
<protein>
    <recommendedName>
        <fullName evidence="12">Phosphoglucomutase</fullName>
        <ecNumber evidence="6">5.4.2.2</ecNumber>
    </recommendedName>
    <alternativeName>
        <fullName evidence="14">Alpha-phosphoglucomutase</fullName>
    </alternativeName>
    <alternativeName>
        <fullName evidence="13">Glucose phosphomutase</fullName>
    </alternativeName>
</protein>
<accession>E4KMW0</accession>
<evidence type="ECO:0000256" key="2">
    <source>
        <dbReference type="ARBA" id="ARBA00001946"/>
    </source>
</evidence>
<dbReference type="GO" id="GO:0008973">
    <property type="term" value="F:phosphopentomutase activity"/>
    <property type="evidence" value="ECO:0007669"/>
    <property type="project" value="TreeGrafter"/>
</dbReference>
<evidence type="ECO:0000256" key="6">
    <source>
        <dbReference type="ARBA" id="ARBA00012728"/>
    </source>
</evidence>
<evidence type="ECO:0000256" key="14">
    <source>
        <dbReference type="ARBA" id="ARBA00041467"/>
    </source>
</evidence>
<keyword evidence="10 15" id="KW-0460">Magnesium</keyword>
<evidence type="ECO:0000256" key="5">
    <source>
        <dbReference type="ARBA" id="ARBA00010231"/>
    </source>
</evidence>
<dbReference type="InterPro" id="IPR005846">
    <property type="entry name" value="A-D-PHexomutase_a/b/a-III"/>
</dbReference>
<gene>
    <name evidence="20" type="primary">pgcA</name>
    <name evidence="20" type="ORF">HMPREF9257_0173</name>
</gene>
<dbReference type="Gene3D" id="3.40.120.10">
    <property type="entry name" value="Alpha-D-Glucose-1,6-Bisphosphate, subunit A, domain 3"/>
    <property type="match status" value="3"/>
</dbReference>
<dbReference type="PROSITE" id="PS00710">
    <property type="entry name" value="PGM_PMM"/>
    <property type="match status" value="1"/>
</dbReference>
<dbReference type="Pfam" id="PF02880">
    <property type="entry name" value="PGM_PMM_III"/>
    <property type="match status" value="1"/>
</dbReference>
<sequence length="573" mass="63151">MTWEKNYQEWKNFETLDKALNQELSKLSETQLQDAFGSDLSFGTAGMRGVLGPGTNRMNIYTVRQATEGLAQLILDKGQDAVQAGVAIAYDSRHMSYEFAFEAARVLGFHGIKAYVYESLRPTPVLSFAVRHLKAFAGIMITASHNPAEYNGYKVYGSDGGQMVPEDADVLTKYIRQIASPLTVKVADQSRLVDQGLLEILGDDLDQAYLEAIQSVTINPNLIKNHADMVNIVYTPLHGTGLYLGMKALKQAGFKQIHVVEEQAQGNGDFPTVKSPNPEEVSAFDLAQKLGQDVGADILLATDPDADRLGAMIPLDDGEFQILTGNQIAVLMADYILKALQEKASLAPNGRLVKSIVSTDLVDAIAADYGIETKSVLTGFKYIAEQIKQYETSGDHEFIMGFEESYGYLIKPFVRDKDAIQALLLLAEMVVYHKKAGRTLPQVLENIYQKYGYFQEVTVSKVFEGQAGKDQMAEIMSHIRQTPVNTIAGIEVTDKYDYLNQIHVDGQGQESSLTEPKSDALKYCLADGSWLAFRPSGTEPKIKLYYGIKAGDRQSLAQKAKEISQAIDHLVAV</sequence>
<dbReference type="InterPro" id="IPR016066">
    <property type="entry name" value="A-D-PHexomutase_CS"/>
</dbReference>
<dbReference type="AlphaFoldDB" id="E4KMW0"/>
<comment type="caution">
    <text evidence="20">The sequence shown here is derived from an EMBL/GenBank/DDBJ whole genome shotgun (WGS) entry which is preliminary data.</text>
</comment>
<feature type="domain" description="Alpha-D-phosphohexomutase alpha/beta/alpha" evidence="17">
    <location>
        <begin position="41"/>
        <end position="178"/>
    </location>
</feature>
<dbReference type="eggNOG" id="COG1109">
    <property type="taxonomic scope" value="Bacteria"/>
</dbReference>
<dbReference type="SUPFAM" id="SSF55957">
    <property type="entry name" value="Phosphoglucomutase, C-terminal domain"/>
    <property type="match status" value="1"/>
</dbReference>
<evidence type="ECO:0000313" key="20">
    <source>
        <dbReference type="EMBL" id="EFR31745.1"/>
    </source>
</evidence>
<feature type="domain" description="Alpha-D-phosphohexomutase C-terminal" evidence="16">
    <location>
        <begin position="517"/>
        <end position="549"/>
    </location>
</feature>
<dbReference type="InterPro" id="IPR005843">
    <property type="entry name" value="A-D-PHexomutase_C"/>
</dbReference>
<evidence type="ECO:0000256" key="10">
    <source>
        <dbReference type="ARBA" id="ARBA00022842"/>
    </source>
</evidence>
<evidence type="ECO:0000259" key="16">
    <source>
        <dbReference type="Pfam" id="PF00408"/>
    </source>
</evidence>
<keyword evidence="7" id="KW-0119">Carbohydrate metabolism</keyword>
<evidence type="ECO:0000256" key="13">
    <source>
        <dbReference type="ARBA" id="ARBA00041398"/>
    </source>
</evidence>
<dbReference type="CDD" id="cd05799">
    <property type="entry name" value="PGM2"/>
    <property type="match status" value="1"/>
</dbReference>
<evidence type="ECO:0000256" key="11">
    <source>
        <dbReference type="ARBA" id="ARBA00023235"/>
    </source>
</evidence>
<keyword evidence="11 20" id="KW-0413">Isomerase</keyword>
<evidence type="ECO:0000259" key="17">
    <source>
        <dbReference type="Pfam" id="PF02878"/>
    </source>
</evidence>
<keyword evidence="7" id="KW-0313">Glucose metabolism</keyword>
<dbReference type="Gene3D" id="3.30.310.50">
    <property type="entry name" value="Alpha-D-phosphohexomutase, C-terminal domain"/>
    <property type="match status" value="1"/>
</dbReference>
<dbReference type="GO" id="GO:0000287">
    <property type="term" value="F:magnesium ion binding"/>
    <property type="evidence" value="ECO:0007669"/>
    <property type="project" value="InterPro"/>
</dbReference>
<dbReference type="PANTHER" id="PTHR45745">
    <property type="entry name" value="PHOSPHOMANNOMUTASE 45A"/>
    <property type="match status" value="1"/>
</dbReference>
<dbReference type="EC" id="5.4.2.2" evidence="6"/>
<dbReference type="EMBL" id="AENN01000006">
    <property type="protein sequence ID" value="EFR31745.1"/>
    <property type="molecule type" value="Genomic_DNA"/>
</dbReference>
<dbReference type="Pfam" id="PF02878">
    <property type="entry name" value="PGM_PMM_I"/>
    <property type="match status" value="1"/>
</dbReference>
<evidence type="ECO:0000256" key="8">
    <source>
        <dbReference type="ARBA" id="ARBA00022553"/>
    </source>
</evidence>
<reference evidence="20 21" key="1">
    <citation type="submission" date="2010-10" db="EMBL/GenBank/DDBJ databases">
        <authorList>
            <person name="Durkin A.S."/>
            <person name="Madupu R."/>
            <person name="Torralba M."/>
            <person name="Gillis M."/>
            <person name="Methe B."/>
            <person name="Sutton G."/>
            <person name="Nelson K.E."/>
        </authorList>
    </citation>
    <scope>NUCLEOTIDE SEQUENCE [LARGE SCALE GENOMIC DNA]</scope>
    <source>
        <strain evidence="20 21">ACS-139-V-Col8</strain>
    </source>
</reference>
<feature type="domain" description="Alpha-D-phosphohexomutase alpha/beta/alpha" evidence="18">
    <location>
        <begin position="208"/>
        <end position="312"/>
    </location>
</feature>
<evidence type="ECO:0000256" key="9">
    <source>
        <dbReference type="ARBA" id="ARBA00022723"/>
    </source>
</evidence>
<comment type="similarity">
    <text evidence="5 15">Belongs to the phosphohexose mutase family.</text>
</comment>
<comment type="cofactor">
    <cofactor evidence="2">
        <name>Mg(2+)</name>
        <dbReference type="ChEBI" id="CHEBI:18420"/>
    </cofactor>
</comment>
<dbReference type="InterPro" id="IPR036900">
    <property type="entry name" value="A-D-PHexomutase_C_sf"/>
</dbReference>
<keyword evidence="21" id="KW-1185">Reference proteome</keyword>
<feature type="domain" description="Alpha-D-phosphohexomutase alpha/beta/alpha" evidence="19">
    <location>
        <begin position="325"/>
        <end position="451"/>
    </location>
</feature>
<comment type="pathway">
    <text evidence="4">Lipid metabolism.</text>
</comment>
<evidence type="ECO:0000313" key="21">
    <source>
        <dbReference type="Proteomes" id="UP000005990"/>
    </source>
</evidence>
<dbReference type="PANTHER" id="PTHR45745:SF1">
    <property type="entry name" value="PHOSPHOGLUCOMUTASE 2B-RELATED"/>
    <property type="match status" value="1"/>
</dbReference>
<evidence type="ECO:0000256" key="15">
    <source>
        <dbReference type="RuleBase" id="RU004326"/>
    </source>
</evidence>
<dbReference type="GO" id="GO:0004614">
    <property type="term" value="F:phosphoglucomutase activity"/>
    <property type="evidence" value="ECO:0007669"/>
    <property type="project" value="UniProtKB-EC"/>
</dbReference>
<dbReference type="Pfam" id="PF00408">
    <property type="entry name" value="PGM_PMM_IV"/>
    <property type="match status" value="1"/>
</dbReference>
<organism evidence="20 21">
    <name type="scientific">Eremococcus coleocola ACS-139-V-Col8</name>
    <dbReference type="NCBI Taxonomy" id="908337"/>
    <lineage>
        <taxon>Bacteria</taxon>
        <taxon>Bacillati</taxon>
        <taxon>Bacillota</taxon>
        <taxon>Bacilli</taxon>
        <taxon>Lactobacillales</taxon>
        <taxon>Aerococcaceae</taxon>
        <taxon>Eremococcus</taxon>
    </lineage>
</organism>
<name>E4KMW0_9LACT</name>
<comment type="pathway">
    <text evidence="3">Glycolipid metabolism; diglucosyl-diacylglycerol biosynthesis.</text>
</comment>
<dbReference type="Proteomes" id="UP000005990">
    <property type="component" value="Unassembled WGS sequence"/>
</dbReference>
<dbReference type="InterPro" id="IPR005845">
    <property type="entry name" value="A-D-PHexomutase_a/b/a-II"/>
</dbReference>
<comment type="catalytic activity">
    <reaction evidence="1">
        <text>alpha-D-glucose 1-phosphate = alpha-D-glucose 6-phosphate</text>
        <dbReference type="Rhea" id="RHEA:23536"/>
        <dbReference type="ChEBI" id="CHEBI:58225"/>
        <dbReference type="ChEBI" id="CHEBI:58601"/>
        <dbReference type="EC" id="5.4.2.2"/>
    </reaction>
</comment>
<keyword evidence="9 15" id="KW-0479">Metal-binding</keyword>
<dbReference type="PRINTS" id="PR00509">
    <property type="entry name" value="PGMPMM"/>
</dbReference>
<dbReference type="InterPro" id="IPR005841">
    <property type="entry name" value="Alpha-D-phosphohexomutase_SF"/>
</dbReference>
<dbReference type="InterPro" id="IPR016055">
    <property type="entry name" value="A-D-PHexomutase_a/b/a-I/II/III"/>
</dbReference>
<dbReference type="RefSeq" id="WP_006417877.1">
    <property type="nucleotide sequence ID" value="NZ_AENN01000006.1"/>
</dbReference>
<evidence type="ECO:0000256" key="12">
    <source>
        <dbReference type="ARBA" id="ARBA00039995"/>
    </source>
</evidence>
<evidence type="ECO:0000256" key="3">
    <source>
        <dbReference type="ARBA" id="ARBA00005164"/>
    </source>
</evidence>
<proteinExistence type="inferred from homology"/>
<dbReference type="Pfam" id="PF02879">
    <property type="entry name" value="PGM_PMM_II"/>
    <property type="match status" value="1"/>
</dbReference>